<organism evidence="2 3">
    <name type="scientific">Chlorella vulgaris</name>
    <name type="common">Green alga</name>
    <dbReference type="NCBI Taxonomy" id="3077"/>
    <lineage>
        <taxon>Eukaryota</taxon>
        <taxon>Viridiplantae</taxon>
        <taxon>Chlorophyta</taxon>
        <taxon>core chlorophytes</taxon>
        <taxon>Trebouxiophyceae</taxon>
        <taxon>Chlorellales</taxon>
        <taxon>Chlorellaceae</taxon>
        <taxon>Chlorella clade</taxon>
        <taxon>Chlorella</taxon>
    </lineage>
</organism>
<feature type="region of interest" description="Disordered" evidence="1">
    <location>
        <begin position="463"/>
        <end position="511"/>
    </location>
</feature>
<protein>
    <submittedName>
        <fullName evidence="2">Uncharacterized protein</fullName>
    </submittedName>
</protein>
<gene>
    <name evidence="2" type="ORF">D9Q98_005144</name>
</gene>
<dbReference type="EMBL" id="SIDB01000007">
    <property type="protein sequence ID" value="KAI3430551.1"/>
    <property type="molecule type" value="Genomic_DNA"/>
</dbReference>
<feature type="compositionally biased region" description="Low complexity" evidence="1">
    <location>
        <begin position="395"/>
        <end position="421"/>
    </location>
</feature>
<dbReference type="AlphaFoldDB" id="A0A9D4TNW4"/>
<feature type="compositionally biased region" description="Low complexity" evidence="1">
    <location>
        <begin position="118"/>
        <end position="208"/>
    </location>
</feature>
<evidence type="ECO:0000313" key="3">
    <source>
        <dbReference type="Proteomes" id="UP001055712"/>
    </source>
</evidence>
<sequence length="643" mass="63997">MAKRQLRELQRLMAWSWDSRVDEHPPGEKAMHDFENVLSFDLDNNRRRRCTPAGKDATAAAAAAAADDSPAPAAATAAVSAAKQLRRGSADRGVKRNSPSMPSSEAAVAKKMAKAARSDAAAAPSPLAAAPHSPQQQQAGTSTAAAGQAVPASKPGDAAGGKAAAASEQAPTACAARAASPPAAEATPASRQKASPASRQQQPQQQSPAAPPSCLAVTPAAQLPGVTHTPATAEAPFSTALPLSATAAALSDAQFLPTPATAAVPLGGAAALCPPSSCVARSPPRPEEQNASTQVTAEVVAAGKQAVLPRGVLTAMRGKPEAVPAQHAPDVPPAARPVLAVVTGDTPVPALAPLDEQGGAAPQAGIVGPGKVATQQQQQQEEALHGSQPAREEAAAAAAAASGGPPPLSAAAPAASLSGPGGAAESLLALAQLQHNPCATPLAEGAKVPTPILRVFGEAEAEAGDQVPYHQPRPSSCPPLFKRLQAQPGNTADRGEDSPPGSGKLSKALLSGAAGKENSSQCLNAPAAALLGLAPNTAEPAAPPPPGLSGWKQRQLQQLSSGFHGRQRRLLELLSASNRVPQPVVAYGGGTLAAAADSPAPGAFKSSRGTSAAAAPAAKPLGPRAAAVAMARTLGRLKEQQAV</sequence>
<proteinExistence type="predicted"/>
<dbReference type="OrthoDB" id="515898at2759"/>
<keyword evidence="3" id="KW-1185">Reference proteome</keyword>
<feature type="compositionally biased region" description="Low complexity" evidence="1">
    <location>
        <begin position="65"/>
        <end position="82"/>
    </location>
</feature>
<evidence type="ECO:0000256" key="1">
    <source>
        <dbReference type="SAM" id="MobiDB-lite"/>
    </source>
</evidence>
<comment type="caution">
    <text evidence="2">The sequence shown here is derived from an EMBL/GenBank/DDBJ whole genome shotgun (WGS) entry which is preliminary data.</text>
</comment>
<feature type="region of interest" description="Disordered" evidence="1">
    <location>
        <begin position="65"/>
        <end position="230"/>
    </location>
</feature>
<accession>A0A9D4TNW4</accession>
<name>A0A9D4TNW4_CHLVU</name>
<dbReference type="Proteomes" id="UP001055712">
    <property type="component" value="Unassembled WGS sequence"/>
</dbReference>
<feature type="region of interest" description="Disordered" evidence="1">
    <location>
        <begin position="349"/>
        <end position="421"/>
    </location>
</feature>
<evidence type="ECO:0000313" key="2">
    <source>
        <dbReference type="EMBL" id="KAI3430551.1"/>
    </source>
</evidence>
<reference evidence="2" key="1">
    <citation type="journal article" date="2019" name="Plant J.">
        <title>Chlorella vulgaris genome assembly and annotation reveals the molecular basis for metabolic acclimation to high light conditions.</title>
        <authorList>
            <person name="Cecchin M."/>
            <person name="Marcolungo L."/>
            <person name="Rossato M."/>
            <person name="Girolomoni L."/>
            <person name="Cosentino E."/>
            <person name="Cuine S."/>
            <person name="Li-Beisson Y."/>
            <person name="Delledonne M."/>
            <person name="Ballottari M."/>
        </authorList>
    </citation>
    <scope>NUCLEOTIDE SEQUENCE</scope>
    <source>
        <strain evidence="2">211/11P</strain>
    </source>
</reference>
<reference evidence="2" key="2">
    <citation type="submission" date="2020-11" db="EMBL/GenBank/DDBJ databases">
        <authorList>
            <person name="Cecchin M."/>
            <person name="Marcolungo L."/>
            <person name="Rossato M."/>
            <person name="Girolomoni L."/>
            <person name="Cosentino E."/>
            <person name="Cuine S."/>
            <person name="Li-Beisson Y."/>
            <person name="Delledonne M."/>
            <person name="Ballottari M."/>
        </authorList>
    </citation>
    <scope>NUCLEOTIDE SEQUENCE</scope>
    <source>
        <strain evidence="2">211/11P</strain>
        <tissue evidence="2">Whole cell</tissue>
    </source>
</reference>
<feature type="region of interest" description="Disordered" evidence="1">
    <location>
        <begin position="274"/>
        <end position="295"/>
    </location>
</feature>